<accession>A0ABV8VQR3</accession>
<evidence type="ECO:0000256" key="2">
    <source>
        <dbReference type="ARBA" id="ARBA00023002"/>
    </source>
</evidence>
<sequence length="379" mass="41828">MENRDKLMKEIGENEMAFPLTFKEWEDVAKEKMITGGYQYVSKGAGSEETAKRNRTALEKWSIIPRMLNDVSTVDVTTELLGNKYASPFLLSPIGMQKLAHTNGEIATAQACKKFMVPFILSTVSSCSIEEVAEVSNGPKWFQLYWSHENPEVSYSMIHRAEKAGYEAIVVTVDTVMAGWREGDMKAGFSPLSLGYGSGNYKTDPVFMASLKDKEEQSIIEEILTHIQHPQLTWDAIAEIKKRTTLPIILKGILHKEDALLAVKYGVDGIIVSNHGGRQLDGVIASIDALAEIKEVIDKQIPILFDSGVRRGVDAVKALAIGADAVCIGRPYLYGLAAHGKVGVEKVIERFIQETEVTLGLAGIARLAEIERLGMKREK</sequence>
<dbReference type="PANTHER" id="PTHR10578">
    <property type="entry name" value="S -2-HYDROXY-ACID OXIDASE-RELATED"/>
    <property type="match status" value="1"/>
</dbReference>
<protein>
    <recommendedName>
        <fullName evidence="4">L-lactate oxidase</fullName>
    </recommendedName>
</protein>
<dbReference type="Proteomes" id="UP001595880">
    <property type="component" value="Unassembled WGS sequence"/>
</dbReference>
<dbReference type="EMBL" id="JBHSDV010000001">
    <property type="protein sequence ID" value="MFC4386792.1"/>
    <property type="molecule type" value="Genomic_DNA"/>
</dbReference>
<keyword evidence="2 7" id="KW-0560">Oxidoreductase</keyword>
<evidence type="ECO:0000256" key="3">
    <source>
        <dbReference type="ARBA" id="ARBA00024042"/>
    </source>
</evidence>
<evidence type="ECO:0000313" key="8">
    <source>
        <dbReference type="Proteomes" id="UP001595880"/>
    </source>
</evidence>
<gene>
    <name evidence="7" type="ORF">ACFOZ1_03105</name>
</gene>
<dbReference type="InterPro" id="IPR000262">
    <property type="entry name" value="FMN-dep_DH"/>
</dbReference>
<comment type="similarity">
    <text evidence="3">Belongs to the FMN-dependent alpha-hydroxy acid dehydrogenase family.</text>
</comment>
<dbReference type="PIRSF" id="PIRSF000138">
    <property type="entry name" value="Al-hdrx_acd_dh"/>
    <property type="match status" value="1"/>
</dbReference>
<dbReference type="InterPro" id="IPR012133">
    <property type="entry name" value="Alpha-hydoxy_acid_DH_FMN"/>
</dbReference>
<dbReference type="Gene3D" id="3.20.20.70">
    <property type="entry name" value="Aldolase class I"/>
    <property type="match status" value="1"/>
</dbReference>
<dbReference type="InterPro" id="IPR013785">
    <property type="entry name" value="Aldolase_TIM"/>
</dbReference>
<comment type="caution">
    <text evidence="7">The sequence shown here is derived from an EMBL/GenBank/DDBJ whole genome shotgun (WGS) entry which is preliminary data.</text>
</comment>
<feature type="domain" description="FMN hydroxy acid dehydrogenase" evidence="6">
    <location>
        <begin position="14"/>
        <end position="379"/>
    </location>
</feature>
<comment type="catalytic activity">
    <reaction evidence="5">
        <text>(S)-lactate + O2 = pyruvate + H2O2</text>
        <dbReference type="Rhea" id="RHEA:55868"/>
        <dbReference type="ChEBI" id="CHEBI:15361"/>
        <dbReference type="ChEBI" id="CHEBI:15379"/>
        <dbReference type="ChEBI" id="CHEBI:16240"/>
        <dbReference type="ChEBI" id="CHEBI:16651"/>
    </reaction>
    <physiologicalReaction direction="left-to-right" evidence="5">
        <dbReference type="Rhea" id="RHEA:55869"/>
    </physiologicalReaction>
</comment>
<evidence type="ECO:0000313" key="7">
    <source>
        <dbReference type="EMBL" id="MFC4386792.1"/>
    </source>
</evidence>
<reference evidence="8" key="1">
    <citation type="journal article" date="2019" name="Int. J. Syst. Evol. Microbiol.">
        <title>The Global Catalogue of Microorganisms (GCM) 10K type strain sequencing project: providing services to taxonomists for standard genome sequencing and annotation.</title>
        <authorList>
            <consortium name="The Broad Institute Genomics Platform"/>
            <consortium name="The Broad Institute Genome Sequencing Center for Infectious Disease"/>
            <person name="Wu L."/>
            <person name="Ma J."/>
        </authorList>
    </citation>
    <scope>NUCLEOTIDE SEQUENCE [LARGE SCALE GENOMIC DNA]</scope>
    <source>
        <strain evidence="8">KACC 14058</strain>
    </source>
</reference>
<keyword evidence="8" id="KW-1185">Reference proteome</keyword>
<organism evidence="7 8">
    <name type="scientific">Gracilibacillus marinus</name>
    <dbReference type="NCBI Taxonomy" id="630535"/>
    <lineage>
        <taxon>Bacteria</taxon>
        <taxon>Bacillati</taxon>
        <taxon>Bacillota</taxon>
        <taxon>Bacilli</taxon>
        <taxon>Bacillales</taxon>
        <taxon>Bacillaceae</taxon>
        <taxon>Gracilibacillus</taxon>
    </lineage>
</organism>
<proteinExistence type="inferred from homology"/>
<dbReference type="Pfam" id="PF01070">
    <property type="entry name" value="FMN_dh"/>
    <property type="match status" value="1"/>
</dbReference>
<dbReference type="PANTHER" id="PTHR10578:SF143">
    <property type="entry name" value="FMN-DEPENDENT ALPHA-HYDROXY ACID DEHYDROGENASE PB1A11.03"/>
    <property type="match status" value="1"/>
</dbReference>
<dbReference type="SUPFAM" id="SSF51395">
    <property type="entry name" value="FMN-linked oxidoreductases"/>
    <property type="match status" value="1"/>
</dbReference>
<dbReference type="RefSeq" id="WP_390195743.1">
    <property type="nucleotide sequence ID" value="NZ_JBHSDV010000001.1"/>
</dbReference>
<evidence type="ECO:0000259" key="6">
    <source>
        <dbReference type="PROSITE" id="PS51349"/>
    </source>
</evidence>
<dbReference type="InterPro" id="IPR008259">
    <property type="entry name" value="FMN_hydac_DH_AS"/>
</dbReference>
<evidence type="ECO:0000256" key="1">
    <source>
        <dbReference type="ARBA" id="ARBA00001917"/>
    </source>
</evidence>
<evidence type="ECO:0000256" key="5">
    <source>
        <dbReference type="ARBA" id="ARBA00048754"/>
    </source>
</evidence>
<comment type="cofactor">
    <cofactor evidence="1">
        <name>FMN</name>
        <dbReference type="ChEBI" id="CHEBI:58210"/>
    </cofactor>
</comment>
<dbReference type="InterPro" id="IPR037396">
    <property type="entry name" value="FMN_HAD"/>
</dbReference>
<dbReference type="PROSITE" id="PS00557">
    <property type="entry name" value="FMN_HYDROXY_ACID_DH_1"/>
    <property type="match status" value="1"/>
</dbReference>
<evidence type="ECO:0000256" key="4">
    <source>
        <dbReference type="ARBA" id="ARBA00029513"/>
    </source>
</evidence>
<dbReference type="PROSITE" id="PS51349">
    <property type="entry name" value="FMN_HYDROXY_ACID_DH_2"/>
    <property type="match status" value="1"/>
</dbReference>
<name>A0ABV8VQR3_9BACI</name>
<dbReference type="GO" id="GO:0016491">
    <property type="term" value="F:oxidoreductase activity"/>
    <property type="evidence" value="ECO:0007669"/>
    <property type="project" value="UniProtKB-KW"/>
</dbReference>